<gene>
    <name evidence="1" type="ORF">TM448A02081_0011</name>
    <name evidence="2" type="ORF">TM448B02995_0005</name>
</gene>
<dbReference type="EMBL" id="MT144980">
    <property type="protein sequence ID" value="QJI02174.1"/>
    <property type="molecule type" value="Genomic_DNA"/>
</dbReference>
<evidence type="ECO:0000313" key="2">
    <source>
        <dbReference type="EMBL" id="QJI02174.1"/>
    </source>
</evidence>
<dbReference type="AlphaFoldDB" id="A0A6H1ZV08"/>
<accession>A0A6H1ZV08</accession>
<name>A0A6H1ZV08_9ZZZZ</name>
<sequence>MKATQEAKMLLLLYLDRVNSNEWVMNTGANQPEKKLIDSGDDFTLAQRLKHQATVEGDNDNSLLNIALVLWQNEPRACIDCFGLSPDAIIDMFD</sequence>
<evidence type="ECO:0000313" key="1">
    <source>
        <dbReference type="EMBL" id="QJA51348.1"/>
    </source>
</evidence>
<protein>
    <submittedName>
        <fullName evidence="1">Uncharacterized protein</fullName>
    </submittedName>
</protein>
<dbReference type="EMBL" id="MT144255">
    <property type="protein sequence ID" value="QJA51348.1"/>
    <property type="molecule type" value="Genomic_DNA"/>
</dbReference>
<proteinExistence type="predicted"/>
<reference evidence="1" key="1">
    <citation type="submission" date="2020-03" db="EMBL/GenBank/DDBJ databases">
        <title>The deep terrestrial virosphere.</title>
        <authorList>
            <person name="Holmfeldt K."/>
            <person name="Nilsson E."/>
            <person name="Simone D."/>
            <person name="Lopez-Fernandez M."/>
            <person name="Wu X."/>
            <person name="de Brujin I."/>
            <person name="Lundin D."/>
            <person name="Andersson A."/>
            <person name="Bertilsson S."/>
            <person name="Dopson M."/>
        </authorList>
    </citation>
    <scope>NUCLEOTIDE SEQUENCE</scope>
    <source>
        <strain evidence="1">TM448A02081</strain>
        <strain evidence="2">TM448B02995</strain>
    </source>
</reference>
<organism evidence="1">
    <name type="scientific">viral metagenome</name>
    <dbReference type="NCBI Taxonomy" id="1070528"/>
    <lineage>
        <taxon>unclassified sequences</taxon>
        <taxon>metagenomes</taxon>
        <taxon>organismal metagenomes</taxon>
    </lineage>
</organism>